<dbReference type="SMART" id="SM00345">
    <property type="entry name" value="HTH_GNTR"/>
    <property type="match status" value="1"/>
</dbReference>
<evidence type="ECO:0000313" key="8">
    <source>
        <dbReference type="Proteomes" id="UP000476934"/>
    </source>
</evidence>
<evidence type="ECO:0000256" key="1">
    <source>
        <dbReference type="ARBA" id="ARBA00023015"/>
    </source>
</evidence>
<dbReference type="SMART" id="SM00895">
    <property type="entry name" value="FCD"/>
    <property type="match status" value="1"/>
</dbReference>
<dbReference type="RefSeq" id="WP_025727415.1">
    <property type="nucleotide sequence ID" value="NZ_JAAIWK010000001.1"/>
</dbReference>
<reference evidence="5 7" key="1">
    <citation type="submission" date="2014-10" db="EMBL/GenBank/DDBJ databases">
        <title>Draft genome of phytase producing Bacillus ginsengihumi strain M2.11.</title>
        <authorList>
            <person name="Toymentseva A."/>
            <person name="Boulygina E.A."/>
            <person name="Kazakov S.V."/>
            <person name="Kayumov I."/>
            <person name="Suleimanova A.D."/>
            <person name="Mardanova A.M."/>
            <person name="Maria S.N."/>
            <person name="Sergey M.Y."/>
            <person name="Sharipova M.R."/>
        </authorList>
    </citation>
    <scope>NUCLEOTIDE SEQUENCE [LARGE SCALE GENOMIC DNA]</scope>
    <source>
        <strain evidence="5 7">M2.11</strain>
    </source>
</reference>
<dbReference type="AlphaFoldDB" id="A0A0A6Y3I6"/>
<dbReference type="InterPro" id="IPR000524">
    <property type="entry name" value="Tscrpt_reg_HTH_GntR"/>
</dbReference>
<dbReference type="GO" id="GO:0003677">
    <property type="term" value="F:DNA binding"/>
    <property type="evidence" value="ECO:0007669"/>
    <property type="project" value="UniProtKB-KW"/>
</dbReference>
<keyword evidence="8" id="KW-1185">Reference proteome</keyword>
<dbReference type="InterPro" id="IPR036388">
    <property type="entry name" value="WH-like_DNA-bd_sf"/>
</dbReference>
<dbReference type="PRINTS" id="PR00035">
    <property type="entry name" value="HTHGNTR"/>
</dbReference>
<evidence type="ECO:0000313" key="6">
    <source>
        <dbReference type="EMBL" id="NEY18502.1"/>
    </source>
</evidence>
<dbReference type="SUPFAM" id="SSF48008">
    <property type="entry name" value="GntR ligand-binding domain-like"/>
    <property type="match status" value="1"/>
</dbReference>
<reference evidence="6 8" key="3">
    <citation type="submission" date="2020-03" db="EMBL/GenBank/DDBJ databases">
        <title>Bacillus aquiflavi sp. nov., isolated from yellow water of strong flavor Chinese baijiu in Yibin region of China.</title>
        <authorList>
            <person name="Xie J."/>
        </authorList>
    </citation>
    <scope>NUCLEOTIDE SEQUENCE [LARGE SCALE GENOMIC DNA]</scope>
    <source>
        <strain evidence="6 8">Gsoil 114</strain>
    </source>
</reference>
<comment type="caution">
    <text evidence="5">The sequence shown here is derived from an EMBL/GenBank/DDBJ whole genome shotgun (WGS) entry which is preliminary data.</text>
</comment>
<dbReference type="InterPro" id="IPR036390">
    <property type="entry name" value="WH_DNA-bd_sf"/>
</dbReference>
<name>A0A0A6Y3I6_9BACI</name>
<dbReference type="Gene3D" id="1.20.120.530">
    <property type="entry name" value="GntR ligand-binding domain-like"/>
    <property type="match status" value="1"/>
</dbReference>
<keyword evidence="1" id="KW-0805">Transcription regulation</keyword>
<protein>
    <submittedName>
        <fullName evidence="6">GntR family transcriptional regulator</fullName>
    </submittedName>
</protein>
<sequence>MNYPSEWLQSHAIGEKIACEVRLRIITGEIPKETILSENKLASEFSASRSPVRDALHVLANEGLIRLERMGAVVLGFNKKDLEELYDVRMLIESFILKQLCRLDQEKLVTELTKITDKMVMAMNHHNAVEFSYYDLHFHQLMIETAGHTRILRLWLNIRPIILTALLVATVNRFKDHFNEINNLIDSHYFIIKAIQSNSEAMLDKAIHHHFEDTRATVFTSLLQEDNNK</sequence>
<organism evidence="5 7">
    <name type="scientific">Heyndrickxia ginsengihumi</name>
    <dbReference type="NCBI Taxonomy" id="363870"/>
    <lineage>
        <taxon>Bacteria</taxon>
        <taxon>Bacillati</taxon>
        <taxon>Bacillota</taxon>
        <taxon>Bacilli</taxon>
        <taxon>Bacillales</taxon>
        <taxon>Bacillaceae</taxon>
        <taxon>Heyndrickxia</taxon>
    </lineage>
</organism>
<dbReference type="GO" id="GO:0003700">
    <property type="term" value="F:DNA-binding transcription factor activity"/>
    <property type="evidence" value="ECO:0007669"/>
    <property type="project" value="InterPro"/>
</dbReference>
<dbReference type="Gene3D" id="1.10.10.10">
    <property type="entry name" value="Winged helix-like DNA-binding domain superfamily/Winged helix DNA-binding domain"/>
    <property type="match status" value="1"/>
</dbReference>
<reference evidence="6 8" key="2">
    <citation type="submission" date="2020-02" db="EMBL/GenBank/DDBJ databases">
        <authorList>
            <person name="Feng H."/>
        </authorList>
    </citation>
    <scope>NUCLEOTIDE SEQUENCE [LARGE SCALE GENOMIC DNA]</scope>
    <source>
        <strain evidence="6 8">Gsoil 114</strain>
    </source>
</reference>
<dbReference type="Proteomes" id="UP000030588">
    <property type="component" value="Unassembled WGS sequence"/>
</dbReference>
<dbReference type="STRING" id="363870.NG54_01680"/>
<dbReference type="InterPro" id="IPR011711">
    <property type="entry name" value="GntR_C"/>
</dbReference>
<dbReference type="PANTHER" id="PTHR43537:SF24">
    <property type="entry name" value="GLUCONATE OPERON TRANSCRIPTIONAL REPRESSOR"/>
    <property type="match status" value="1"/>
</dbReference>
<evidence type="ECO:0000256" key="3">
    <source>
        <dbReference type="ARBA" id="ARBA00023163"/>
    </source>
</evidence>
<dbReference type="PROSITE" id="PS50949">
    <property type="entry name" value="HTH_GNTR"/>
    <property type="match status" value="1"/>
</dbReference>
<evidence type="ECO:0000313" key="7">
    <source>
        <dbReference type="Proteomes" id="UP000030588"/>
    </source>
</evidence>
<evidence type="ECO:0000256" key="2">
    <source>
        <dbReference type="ARBA" id="ARBA00023125"/>
    </source>
</evidence>
<dbReference type="Proteomes" id="UP000476934">
    <property type="component" value="Unassembled WGS sequence"/>
</dbReference>
<feature type="domain" description="HTH gntR-type" evidence="4">
    <location>
        <begin position="11"/>
        <end position="77"/>
    </location>
</feature>
<dbReference type="Pfam" id="PF07729">
    <property type="entry name" value="FCD"/>
    <property type="match status" value="1"/>
</dbReference>
<dbReference type="OrthoDB" id="368257at2"/>
<keyword evidence="2" id="KW-0238">DNA-binding</keyword>
<keyword evidence="3" id="KW-0804">Transcription</keyword>
<proteinExistence type="predicted"/>
<gene>
    <name evidence="6" type="ORF">G4D61_00780</name>
    <name evidence="5" type="ORF">NG54_01680</name>
</gene>
<dbReference type="EMBL" id="JAAIWK010000001">
    <property type="protein sequence ID" value="NEY18502.1"/>
    <property type="molecule type" value="Genomic_DNA"/>
</dbReference>
<dbReference type="PANTHER" id="PTHR43537">
    <property type="entry name" value="TRANSCRIPTIONAL REGULATOR, GNTR FAMILY"/>
    <property type="match status" value="1"/>
</dbReference>
<dbReference type="Pfam" id="PF00392">
    <property type="entry name" value="GntR"/>
    <property type="match status" value="1"/>
</dbReference>
<dbReference type="SUPFAM" id="SSF46785">
    <property type="entry name" value="Winged helix' DNA-binding domain"/>
    <property type="match status" value="1"/>
</dbReference>
<evidence type="ECO:0000313" key="5">
    <source>
        <dbReference type="EMBL" id="KHD86792.1"/>
    </source>
</evidence>
<accession>A0A0A6Y3I6</accession>
<dbReference type="InterPro" id="IPR008920">
    <property type="entry name" value="TF_FadR/GntR_C"/>
</dbReference>
<dbReference type="EMBL" id="JRUN01000002">
    <property type="protein sequence ID" value="KHD86792.1"/>
    <property type="molecule type" value="Genomic_DNA"/>
</dbReference>
<evidence type="ECO:0000259" key="4">
    <source>
        <dbReference type="PROSITE" id="PS50949"/>
    </source>
</evidence>